<organism evidence="1">
    <name type="scientific">marine sediment metagenome</name>
    <dbReference type="NCBI Taxonomy" id="412755"/>
    <lineage>
        <taxon>unclassified sequences</taxon>
        <taxon>metagenomes</taxon>
        <taxon>ecological metagenomes</taxon>
    </lineage>
</organism>
<sequence>MKRSINIENEMKRLKTSFPKTLENEVVNLLSLIKINSEHNAHWGYEFNLEKNPFEMPSRIYWEEHRLMEPKSLSQTSRTILACILTRHHNGFVREKYLNQIINSDEYWTTPYLVQLLGEYVVEILELVWDNFDSVNSSNLIDFIQENEIYWYKTKQRITSYWDCYHRYKNCPKEDYVGFKLINRIEELIKIKTIPNIGYS</sequence>
<reference evidence="1" key="1">
    <citation type="journal article" date="2015" name="Nature">
        <title>Complex archaea that bridge the gap between prokaryotes and eukaryotes.</title>
        <authorList>
            <person name="Spang A."/>
            <person name="Saw J.H."/>
            <person name="Jorgensen S.L."/>
            <person name="Zaremba-Niedzwiedzka K."/>
            <person name="Martijn J."/>
            <person name="Lind A.E."/>
            <person name="van Eijk R."/>
            <person name="Schleper C."/>
            <person name="Guy L."/>
            <person name="Ettema T.J."/>
        </authorList>
    </citation>
    <scope>NUCLEOTIDE SEQUENCE</scope>
</reference>
<comment type="caution">
    <text evidence="1">The sequence shown here is derived from an EMBL/GenBank/DDBJ whole genome shotgun (WGS) entry which is preliminary data.</text>
</comment>
<name>A0A0F9CBU9_9ZZZZ</name>
<dbReference type="AlphaFoldDB" id="A0A0F9CBU9"/>
<protein>
    <submittedName>
        <fullName evidence="1">Uncharacterized protein</fullName>
    </submittedName>
</protein>
<proteinExistence type="predicted"/>
<accession>A0A0F9CBU9</accession>
<dbReference type="EMBL" id="LAZR01033884">
    <property type="protein sequence ID" value="KKL46853.1"/>
    <property type="molecule type" value="Genomic_DNA"/>
</dbReference>
<evidence type="ECO:0000313" key="1">
    <source>
        <dbReference type="EMBL" id="KKL46853.1"/>
    </source>
</evidence>
<gene>
    <name evidence="1" type="ORF">LCGC14_2341400</name>
</gene>